<accession>A0A0D0DAQ6</accession>
<keyword evidence="2" id="KW-0812">Transmembrane</keyword>
<dbReference type="PANTHER" id="PTHR34365:SF7">
    <property type="entry name" value="GLYCINE-RICH DOMAIN-CONTAINING PROTEIN 1"/>
    <property type="match status" value="1"/>
</dbReference>
<dbReference type="PANTHER" id="PTHR34365">
    <property type="entry name" value="ENOLASE (DUF1399)"/>
    <property type="match status" value="1"/>
</dbReference>
<evidence type="ECO:0000256" key="1">
    <source>
        <dbReference type="SAM" id="MobiDB-lite"/>
    </source>
</evidence>
<organism evidence="3 4">
    <name type="scientific">Paxillus rubicundulus Ve08.2h10</name>
    <dbReference type="NCBI Taxonomy" id="930991"/>
    <lineage>
        <taxon>Eukaryota</taxon>
        <taxon>Fungi</taxon>
        <taxon>Dikarya</taxon>
        <taxon>Basidiomycota</taxon>
        <taxon>Agaricomycotina</taxon>
        <taxon>Agaricomycetes</taxon>
        <taxon>Agaricomycetidae</taxon>
        <taxon>Boletales</taxon>
        <taxon>Paxilineae</taxon>
        <taxon>Paxillaceae</taxon>
        <taxon>Paxillus</taxon>
    </lineage>
</organism>
<protein>
    <submittedName>
        <fullName evidence="3">Uncharacterized protein</fullName>
    </submittedName>
</protein>
<evidence type="ECO:0000256" key="2">
    <source>
        <dbReference type="SAM" id="Phobius"/>
    </source>
</evidence>
<dbReference type="AlphaFoldDB" id="A0A0D0DAQ6"/>
<dbReference type="InParanoid" id="A0A0D0DAQ6"/>
<gene>
    <name evidence="3" type="ORF">PAXRUDRAFT_15460</name>
</gene>
<dbReference type="HOGENOM" id="CLU_010103_1_1_1"/>
<proteinExistence type="predicted"/>
<dbReference type="InterPro" id="IPR009836">
    <property type="entry name" value="GRDP-like"/>
</dbReference>
<sequence length="602" mass="67934">MSDNPPPYSDIQPAFPSQSSPPQYTLPETFIIGSQRVSLLVRPQHLKGHLSLLHAFHTLRHTIEAGDMSRLPHDVRTMDPDKRWGWFVNIAVERFSRWCISLNEHQLTNIEQTLPPIDVVMVWHAYLLNPIWYAEDTARISALKSLGPYTQYLASHIGSPDLLVTNSPQQERIQSWEKYTQTPYDPLAAAAVLSYKDVQCPHCESWTVVPFLSTDGAGYAQRNFAASCLSCGKTIKKDLLGLHKFAKDVVKNIANEPKAFFAGTLHTPYEKNDTARAWLIMTRVVTAAKLPSSPSATLRVLSVNEAMQMLKYDPALLGARLNSHVQQKMASRILGAYSDDRPFSIDLVGAVLRQASFVHKMAELGWTQPNFFSDEEDMMVLQHCVARYHAFLALMADSSGSFFVPTLDIDLAWHTHQLMANQYHSDCKSLVGRYVDHDDKVEEDHLATAFDITCRAWNDRYGLPYTYCGCPLPGTTLGQKLRRALSSHTPVAHSALRPPSEAAVGTHPSDHNAVFAMHNAKASLRAREQRQQKTERRRLREEREMQAVNRDGRRSLGPVHGQAFLYPVPLYYAPIGGCVLYVGVFFMGWFVRFVGLMWLLVF</sequence>
<reference evidence="4" key="2">
    <citation type="submission" date="2015-01" db="EMBL/GenBank/DDBJ databases">
        <title>Evolutionary Origins and Diversification of the Mycorrhizal Mutualists.</title>
        <authorList>
            <consortium name="DOE Joint Genome Institute"/>
            <consortium name="Mycorrhizal Genomics Consortium"/>
            <person name="Kohler A."/>
            <person name="Kuo A."/>
            <person name="Nagy L.G."/>
            <person name="Floudas D."/>
            <person name="Copeland A."/>
            <person name="Barry K.W."/>
            <person name="Cichocki N."/>
            <person name="Veneault-Fourrey C."/>
            <person name="LaButti K."/>
            <person name="Lindquist E.A."/>
            <person name="Lipzen A."/>
            <person name="Lundell T."/>
            <person name="Morin E."/>
            <person name="Murat C."/>
            <person name="Riley R."/>
            <person name="Ohm R."/>
            <person name="Sun H."/>
            <person name="Tunlid A."/>
            <person name="Henrissat B."/>
            <person name="Grigoriev I.V."/>
            <person name="Hibbett D.S."/>
            <person name="Martin F."/>
        </authorList>
    </citation>
    <scope>NUCLEOTIDE SEQUENCE [LARGE SCALE GENOMIC DNA]</scope>
    <source>
        <strain evidence="4">Ve08.2h10</strain>
    </source>
</reference>
<name>A0A0D0DAQ6_9AGAM</name>
<keyword evidence="2" id="KW-1133">Transmembrane helix</keyword>
<dbReference type="STRING" id="930991.A0A0D0DAQ6"/>
<feature type="transmembrane region" description="Helical" evidence="2">
    <location>
        <begin position="579"/>
        <end position="601"/>
    </location>
</feature>
<keyword evidence="2" id="KW-0472">Membrane</keyword>
<evidence type="ECO:0000313" key="4">
    <source>
        <dbReference type="Proteomes" id="UP000054538"/>
    </source>
</evidence>
<dbReference type="Pfam" id="PF07173">
    <property type="entry name" value="GRDP-like"/>
    <property type="match status" value="1"/>
</dbReference>
<dbReference type="Proteomes" id="UP000054538">
    <property type="component" value="Unassembled WGS sequence"/>
</dbReference>
<feature type="region of interest" description="Disordered" evidence="1">
    <location>
        <begin position="1"/>
        <end position="20"/>
    </location>
</feature>
<reference evidence="3 4" key="1">
    <citation type="submission" date="2014-04" db="EMBL/GenBank/DDBJ databases">
        <authorList>
            <consortium name="DOE Joint Genome Institute"/>
            <person name="Kuo A."/>
            <person name="Kohler A."/>
            <person name="Jargeat P."/>
            <person name="Nagy L.G."/>
            <person name="Floudas D."/>
            <person name="Copeland A."/>
            <person name="Barry K.W."/>
            <person name="Cichocki N."/>
            <person name="Veneault-Fourrey C."/>
            <person name="LaButti K."/>
            <person name="Lindquist E.A."/>
            <person name="Lipzen A."/>
            <person name="Lundell T."/>
            <person name="Morin E."/>
            <person name="Murat C."/>
            <person name="Sun H."/>
            <person name="Tunlid A."/>
            <person name="Henrissat B."/>
            <person name="Grigoriev I.V."/>
            <person name="Hibbett D.S."/>
            <person name="Martin F."/>
            <person name="Nordberg H.P."/>
            <person name="Cantor M.N."/>
            <person name="Hua S.X."/>
        </authorList>
    </citation>
    <scope>NUCLEOTIDE SEQUENCE [LARGE SCALE GENOMIC DNA]</scope>
    <source>
        <strain evidence="3 4">Ve08.2h10</strain>
    </source>
</reference>
<keyword evidence="4" id="KW-1185">Reference proteome</keyword>
<dbReference type="EMBL" id="KN825879">
    <property type="protein sequence ID" value="KIK81036.1"/>
    <property type="molecule type" value="Genomic_DNA"/>
</dbReference>
<dbReference type="OrthoDB" id="2684236at2759"/>
<evidence type="ECO:0000313" key="3">
    <source>
        <dbReference type="EMBL" id="KIK81036.1"/>
    </source>
</evidence>